<accession>A0A8S0XTL3</accession>
<proteinExistence type="predicted"/>
<dbReference type="EMBL" id="CACVBS010000049">
    <property type="protein sequence ID" value="CAA7265601.1"/>
    <property type="molecule type" value="Genomic_DNA"/>
</dbReference>
<dbReference type="OrthoDB" id="3063707at2759"/>
<organism evidence="2 3">
    <name type="scientific">Cyclocybe aegerita</name>
    <name type="common">Black poplar mushroom</name>
    <name type="synonym">Agrocybe aegerita</name>
    <dbReference type="NCBI Taxonomy" id="1973307"/>
    <lineage>
        <taxon>Eukaryota</taxon>
        <taxon>Fungi</taxon>
        <taxon>Dikarya</taxon>
        <taxon>Basidiomycota</taxon>
        <taxon>Agaricomycotina</taxon>
        <taxon>Agaricomycetes</taxon>
        <taxon>Agaricomycetidae</taxon>
        <taxon>Agaricales</taxon>
        <taxon>Agaricineae</taxon>
        <taxon>Bolbitiaceae</taxon>
        <taxon>Cyclocybe</taxon>
    </lineage>
</organism>
<evidence type="ECO:0000256" key="1">
    <source>
        <dbReference type="SAM" id="MobiDB-lite"/>
    </source>
</evidence>
<protein>
    <submittedName>
        <fullName evidence="2">Uncharacterized protein</fullName>
    </submittedName>
</protein>
<dbReference type="Proteomes" id="UP000467700">
    <property type="component" value="Unassembled WGS sequence"/>
</dbReference>
<reference evidence="2 3" key="1">
    <citation type="submission" date="2020-01" db="EMBL/GenBank/DDBJ databases">
        <authorList>
            <person name="Gupta K D."/>
        </authorList>
    </citation>
    <scope>NUCLEOTIDE SEQUENCE [LARGE SCALE GENOMIC DNA]</scope>
</reference>
<evidence type="ECO:0000313" key="2">
    <source>
        <dbReference type="EMBL" id="CAA7265601.1"/>
    </source>
</evidence>
<gene>
    <name evidence="2" type="ORF">AAE3_LOCUS7737</name>
</gene>
<feature type="region of interest" description="Disordered" evidence="1">
    <location>
        <begin position="291"/>
        <end position="310"/>
    </location>
</feature>
<comment type="caution">
    <text evidence="2">The sequence shown here is derived from an EMBL/GenBank/DDBJ whole genome shotgun (WGS) entry which is preliminary data.</text>
</comment>
<feature type="compositionally biased region" description="Basic and acidic residues" evidence="1">
    <location>
        <begin position="291"/>
        <end position="306"/>
    </location>
</feature>
<name>A0A8S0XTL3_CYCAE</name>
<keyword evidence="3" id="KW-1185">Reference proteome</keyword>
<evidence type="ECO:0000313" key="3">
    <source>
        <dbReference type="Proteomes" id="UP000467700"/>
    </source>
</evidence>
<dbReference type="AlphaFoldDB" id="A0A8S0XTL3"/>
<sequence>MLCVLEAHQVDKSKPDLIVPTEFGQSLTGIPAYTTPYPNHCTTILPNTVSLLLQHKGPSTTLWTVVYLDPQHFGALTIQKTPTSLHINWGDSIKHLQPKKMIQGLKKWAAHNFPNYCITFAQDLICRHQYNTLRHHIFGDKLWSEKTWENLCIKEFLAVMEHHLQYLKQEDKFPGSAHHFLPFKLYLEDSGAESDFEILEQAPPTAPVVARDISSDVDVVSSALGNQLESPSHAPPATATQAILAPLVVADLSTGSNKSSNILKWQASIIIDSTLELSAGPLIKRQCVRPKPDQLAKTSEKSKKYESVQGTQANNFLTEL</sequence>